<protein>
    <recommendedName>
        <fullName evidence="5">Protein BatD</fullName>
    </recommendedName>
</protein>
<keyword evidence="1" id="KW-0472">Membrane</keyword>
<dbReference type="RefSeq" id="WP_092051461.1">
    <property type="nucleotide sequence ID" value="NZ_FOQD01000011.1"/>
</dbReference>
<dbReference type="STRING" id="1576369.SAMN05421753_11134"/>
<keyword evidence="2" id="KW-0732">Signal</keyword>
<evidence type="ECO:0000256" key="1">
    <source>
        <dbReference type="SAM" id="Phobius"/>
    </source>
</evidence>
<evidence type="ECO:0000313" key="4">
    <source>
        <dbReference type="Proteomes" id="UP000199518"/>
    </source>
</evidence>
<evidence type="ECO:0008006" key="5">
    <source>
        <dbReference type="Google" id="ProtNLM"/>
    </source>
</evidence>
<feature type="transmembrane region" description="Helical" evidence="1">
    <location>
        <begin position="139"/>
        <end position="159"/>
    </location>
</feature>
<proteinExistence type="predicted"/>
<organism evidence="3 4">
    <name type="scientific">Planctomicrobium piriforme</name>
    <dbReference type="NCBI Taxonomy" id="1576369"/>
    <lineage>
        <taxon>Bacteria</taxon>
        <taxon>Pseudomonadati</taxon>
        <taxon>Planctomycetota</taxon>
        <taxon>Planctomycetia</taxon>
        <taxon>Planctomycetales</taxon>
        <taxon>Planctomycetaceae</taxon>
        <taxon>Planctomicrobium</taxon>
    </lineage>
</organism>
<feature type="signal peptide" evidence="2">
    <location>
        <begin position="1"/>
        <end position="26"/>
    </location>
</feature>
<gene>
    <name evidence="3" type="ORF">SAMN05421753_11134</name>
</gene>
<dbReference type="OrthoDB" id="287102at2"/>
<evidence type="ECO:0000256" key="2">
    <source>
        <dbReference type="SAM" id="SignalP"/>
    </source>
</evidence>
<name>A0A1I3JW85_9PLAN</name>
<accession>A0A1I3JW85</accession>
<sequence length="279" mass="30745">MKQCIPVQSLWQSLVICLAFAFSVFAEEPVKDSTVGLAGRVTIISQRDDLIAMTPEQSGKPVRIRVVNKTKADAGWKYDVEYVALKPGEYDIATLLVDASGERDTAIAANNVTVGELLNKDTPLKVSDTDPVGMSSHSWYRLLIVGLTVLWLAAGVWLWKLFPDKKRVSTKDMTEETLREYVTRALTAASAGQLTREQYAVVERMVLTYWQDRLGLQKASVDEMLAALKMHPQAGPMLWSLESLHRPGAPAQIPAANVLGTLKLTGERETPVSTFSEGL</sequence>
<feature type="chain" id="PRO_5011693220" description="Protein BatD" evidence="2">
    <location>
        <begin position="27"/>
        <end position="279"/>
    </location>
</feature>
<keyword evidence="1" id="KW-1133">Transmembrane helix</keyword>
<dbReference type="Proteomes" id="UP000199518">
    <property type="component" value="Unassembled WGS sequence"/>
</dbReference>
<keyword evidence="1" id="KW-0812">Transmembrane</keyword>
<dbReference type="EMBL" id="FOQD01000011">
    <property type="protein sequence ID" value="SFI64483.1"/>
    <property type="molecule type" value="Genomic_DNA"/>
</dbReference>
<dbReference type="AlphaFoldDB" id="A0A1I3JW85"/>
<reference evidence="4" key="1">
    <citation type="submission" date="2016-10" db="EMBL/GenBank/DDBJ databases">
        <authorList>
            <person name="Varghese N."/>
            <person name="Submissions S."/>
        </authorList>
    </citation>
    <scope>NUCLEOTIDE SEQUENCE [LARGE SCALE GENOMIC DNA]</scope>
    <source>
        <strain evidence="4">DSM 26348</strain>
    </source>
</reference>
<keyword evidence="4" id="KW-1185">Reference proteome</keyword>
<evidence type="ECO:0000313" key="3">
    <source>
        <dbReference type="EMBL" id="SFI64483.1"/>
    </source>
</evidence>